<dbReference type="EMBL" id="PXYL01000013">
    <property type="protein sequence ID" value="PSJ57667.1"/>
    <property type="molecule type" value="Genomic_DNA"/>
</dbReference>
<dbReference type="AlphaFoldDB" id="A0A2P7S5D2"/>
<dbReference type="GO" id="GO:0044027">
    <property type="term" value="P:negative regulation of gene expression via chromosomal CpG island methylation"/>
    <property type="evidence" value="ECO:0007669"/>
    <property type="project" value="TreeGrafter"/>
</dbReference>
<dbReference type="EC" id="2.1.1.37" evidence="1"/>
<dbReference type="InterPro" id="IPR050390">
    <property type="entry name" value="C5-Methyltransferase"/>
</dbReference>
<dbReference type="Gene3D" id="3.90.120.10">
    <property type="entry name" value="DNA Methylase, subunit A, domain 2"/>
    <property type="match status" value="1"/>
</dbReference>
<comment type="catalytic activity">
    <reaction evidence="6">
        <text>a 2'-deoxycytidine in DNA + S-adenosyl-L-methionine = a 5-methyl-2'-deoxycytidine in DNA + S-adenosyl-L-homocysteine + H(+)</text>
        <dbReference type="Rhea" id="RHEA:13681"/>
        <dbReference type="Rhea" id="RHEA-COMP:11369"/>
        <dbReference type="Rhea" id="RHEA-COMP:11370"/>
        <dbReference type="ChEBI" id="CHEBI:15378"/>
        <dbReference type="ChEBI" id="CHEBI:57856"/>
        <dbReference type="ChEBI" id="CHEBI:59789"/>
        <dbReference type="ChEBI" id="CHEBI:85452"/>
        <dbReference type="ChEBI" id="CHEBI:85454"/>
        <dbReference type="EC" id="2.1.1.37"/>
    </reaction>
</comment>
<name>A0A2P7S5D2_9HYPH</name>
<dbReference type="InterPro" id="IPR029063">
    <property type="entry name" value="SAM-dependent_MTases_sf"/>
</dbReference>
<dbReference type="GO" id="GO:0009307">
    <property type="term" value="P:DNA restriction-modification system"/>
    <property type="evidence" value="ECO:0007669"/>
    <property type="project" value="UniProtKB-KW"/>
</dbReference>
<dbReference type="PROSITE" id="PS51679">
    <property type="entry name" value="SAM_MT_C5"/>
    <property type="match status" value="1"/>
</dbReference>
<evidence type="ECO:0000256" key="8">
    <source>
        <dbReference type="RuleBase" id="RU000416"/>
    </source>
</evidence>
<dbReference type="Gene3D" id="3.40.50.150">
    <property type="entry name" value="Vaccinia Virus protein VP39"/>
    <property type="match status" value="1"/>
</dbReference>
<dbReference type="InterPro" id="IPR001525">
    <property type="entry name" value="C5_MeTfrase"/>
</dbReference>
<dbReference type="GO" id="GO:0003886">
    <property type="term" value="F:DNA (cytosine-5-)-methyltransferase activity"/>
    <property type="evidence" value="ECO:0007669"/>
    <property type="project" value="UniProtKB-EC"/>
</dbReference>
<dbReference type="GO" id="GO:0003677">
    <property type="term" value="F:DNA binding"/>
    <property type="evidence" value="ECO:0007669"/>
    <property type="project" value="TreeGrafter"/>
</dbReference>
<reference evidence="9 10" key="1">
    <citation type="submission" date="2018-03" db="EMBL/GenBank/DDBJ databases">
        <title>The draft genome of Mesorhizobium soli JCM 19897.</title>
        <authorList>
            <person name="Li L."/>
            <person name="Liu L."/>
            <person name="Liang L."/>
            <person name="Wang T."/>
            <person name="Zhang X."/>
        </authorList>
    </citation>
    <scope>NUCLEOTIDE SEQUENCE [LARGE SCALE GENOMIC DNA]</scope>
    <source>
        <strain evidence="9 10">JCM 19897</strain>
    </source>
</reference>
<evidence type="ECO:0000256" key="7">
    <source>
        <dbReference type="PROSITE-ProRule" id="PRU01016"/>
    </source>
</evidence>
<dbReference type="Proteomes" id="UP000240653">
    <property type="component" value="Unassembled WGS sequence"/>
</dbReference>
<comment type="similarity">
    <text evidence="7 8">Belongs to the class I-like SAM-binding methyltransferase superfamily. C5-methyltransferase family.</text>
</comment>
<dbReference type="NCBIfam" id="TIGR00675">
    <property type="entry name" value="dcm"/>
    <property type="match status" value="1"/>
</dbReference>
<dbReference type="SUPFAM" id="SSF53335">
    <property type="entry name" value="S-adenosyl-L-methionine-dependent methyltransferases"/>
    <property type="match status" value="1"/>
</dbReference>
<evidence type="ECO:0000256" key="2">
    <source>
        <dbReference type="ARBA" id="ARBA00022603"/>
    </source>
</evidence>
<dbReference type="PRINTS" id="PR00105">
    <property type="entry name" value="C5METTRFRASE"/>
</dbReference>
<keyword evidence="10" id="KW-1185">Reference proteome</keyword>
<evidence type="ECO:0000313" key="10">
    <source>
        <dbReference type="Proteomes" id="UP000240653"/>
    </source>
</evidence>
<gene>
    <name evidence="9" type="ORF">C7I85_21820</name>
</gene>
<keyword evidence="2 7" id="KW-0489">Methyltransferase</keyword>
<dbReference type="PANTHER" id="PTHR10629:SF52">
    <property type="entry name" value="DNA (CYTOSINE-5)-METHYLTRANSFERASE 1"/>
    <property type="match status" value="1"/>
</dbReference>
<organism evidence="9 10">
    <name type="scientific">Pseudaminobacter soli</name>
    <name type="common">ex Li et al. 2025</name>
    <dbReference type="NCBI Taxonomy" id="1295366"/>
    <lineage>
        <taxon>Bacteria</taxon>
        <taxon>Pseudomonadati</taxon>
        <taxon>Pseudomonadota</taxon>
        <taxon>Alphaproteobacteria</taxon>
        <taxon>Hyphomicrobiales</taxon>
        <taxon>Phyllobacteriaceae</taxon>
        <taxon>Pseudaminobacter</taxon>
    </lineage>
</organism>
<dbReference type="OrthoDB" id="9813719at2"/>
<comment type="caution">
    <text evidence="9">The sequence shown here is derived from an EMBL/GenBank/DDBJ whole genome shotgun (WGS) entry which is preliminary data.</text>
</comment>
<evidence type="ECO:0000256" key="4">
    <source>
        <dbReference type="ARBA" id="ARBA00022691"/>
    </source>
</evidence>
<dbReference type="Pfam" id="PF00145">
    <property type="entry name" value="DNA_methylase"/>
    <property type="match status" value="1"/>
</dbReference>
<evidence type="ECO:0000256" key="5">
    <source>
        <dbReference type="ARBA" id="ARBA00022747"/>
    </source>
</evidence>
<accession>A0A2P7S5D2</accession>
<protein>
    <recommendedName>
        <fullName evidence="1">DNA (cytosine-5-)-methyltransferase</fullName>
        <ecNumber evidence="1">2.1.1.37</ecNumber>
    </recommendedName>
</protein>
<evidence type="ECO:0000256" key="6">
    <source>
        <dbReference type="ARBA" id="ARBA00047422"/>
    </source>
</evidence>
<evidence type="ECO:0000313" key="9">
    <source>
        <dbReference type="EMBL" id="PSJ57667.1"/>
    </source>
</evidence>
<proteinExistence type="inferred from homology"/>
<keyword evidence="4 7" id="KW-0949">S-adenosyl-L-methionine</keyword>
<dbReference type="GO" id="GO:0032259">
    <property type="term" value="P:methylation"/>
    <property type="evidence" value="ECO:0007669"/>
    <property type="project" value="UniProtKB-KW"/>
</dbReference>
<evidence type="ECO:0000256" key="1">
    <source>
        <dbReference type="ARBA" id="ARBA00011975"/>
    </source>
</evidence>
<sequence>MPAIIRERVCWSTISVTRALVFVLKLGIHQLNGFRQEPDLPATFGIVDLFAGPGGLGEGFASLVEDGHVPFRIGISVEKEASAHRTLTLRAFLREYRVRHDTLPNQFIDFHAGLVPEPDWSTVDAEAWRLAIDEARALELGTEAAATAIDGAIVKLRDSYHDTILIGGPPCQAYSLVGRARAKGKVGYVPEEDERHYLFREYIRVLDRLRPAAFVMENVKGMLSSTIESRLVFEMLMEDLSSLGTGHGHHYELRAIRVEDGKASLQEAAQPPDFIVRAEEFGVPQRRHRVIIVGIRSDLAGNATGAQVAVSGRARVVSDAIGTMPALRSGISSGRDDALAWRREVVEAAKQLVGIYKGKDDGSLGDAFASVAKRLEDGTASLRAASCLPEGYGSSNDELLQWLERPALRAIAQHETRGHMTSDLGRYLFAAAFGEVRGYSPKAADFPLALSPNHRNWHSGVFNDRFRVQLADQASTTVTSHISKDGHYFIHPDPMQCRSLTVREAARLQTFPDDYLFLGNRTQQYVQVGNAVPPFLARQIAALIHASVTKAGTHPA</sequence>
<feature type="active site" evidence="7">
    <location>
        <position position="171"/>
    </location>
</feature>
<dbReference type="PANTHER" id="PTHR10629">
    <property type="entry name" value="CYTOSINE-SPECIFIC METHYLTRANSFERASE"/>
    <property type="match status" value="1"/>
</dbReference>
<keyword evidence="5" id="KW-0680">Restriction system</keyword>
<keyword evidence="3 7" id="KW-0808">Transferase</keyword>
<evidence type="ECO:0000256" key="3">
    <source>
        <dbReference type="ARBA" id="ARBA00022679"/>
    </source>
</evidence>